<evidence type="ECO:0000256" key="2">
    <source>
        <dbReference type="SAM" id="Phobius"/>
    </source>
</evidence>
<dbReference type="GO" id="GO:0005886">
    <property type="term" value="C:plasma membrane"/>
    <property type="evidence" value="ECO:0007669"/>
    <property type="project" value="UniProtKB-SubCell"/>
</dbReference>
<keyword evidence="5" id="KW-0406">Ion transport</keyword>
<dbReference type="SUPFAM" id="SSF116726">
    <property type="entry name" value="TrkA C-terminal domain-like"/>
    <property type="match status" value="1"/>
</dbReference>
<evidence type="ECO:0000259" key="4">
    <source>
        <dbReference type="PROSITE" id="PS51202"/>
    </source>
</evidence>
<dbReference type="InterPro" id="IPR036291">
    <property type="entry name" value="NAD(P)-bd_dom_sf"/>
</dbReference>
<keyword evidence="5" id="KW-0407">Ion channel</keyword>
<dbReference type="PROSITE" id="PS51201">
    <property type="entry name" value="RCK_N"/>
    <property type="match status" value="1"/>
</dbReference>
<dbReference type="InterPro" id="IPR006037">
    <property type="entry name" value="RCK_C"/>
</dbReference>
<feature type="domain" description="RCK C-terminal" evidence="4">
    <location>
        <begin position="258"/>
        <end position="343"/>
    </location>
</feature>
<dbReference type="GO" id="GO:0006813">
    <property type="term" value="P:potassium ion transport"/>
    <property type="evidence" value="ECO:0007669"/>
    <property type="project" value="InterPro"/>
</dbReference>
<evidence type="ECO:0000256" key="1">
    <source>
        <dbReference type="ARBA" id="ARBA00004651"/>
    </source>
</evidence>
<name>A0A7C0Y8B1_9BACT</name>
<dbReference type="PROSITE" id="PS51202">
    <property type="entry name" value="RCK_C"/>
    <property type="match status" value="1"/>
</dbReference>
<evidence type="ECO:0000313" key="5">
    <source>
        <dbReference type="EMBL" id="HDD52476.1"/>
    </source>
</evidence>
<dbReference type="SUPFAM" id="SSF81324">
    <property type="entry name" value="Voltage-gated potassium channels"/>
    <property type="match status" value="1"/>
</dbReference>
<dbReference type="InterPro" id="IPR003148">
    <property type="entry name" value="RCK_N"/>
</dbReference>
<feature type="transmembrane region" description="Helical" evidence="2">
    <location>
        <begin position="44"/>
        <end position="60"/>
    </location>
</feature>
<dbReference type="Pfam" id="PF02254">
    <property type="entry name" value="TrkA_N"/>
    <property type="match status" value="1"/>
</dbReference>
<dbReference type="InterPro" id="IPR013099">
    <property type="entry name" value="K_chnl_dom"/>
</dbReference>
<accession>A0A7C0Y8B1</accession>
<organism evidence="5">
    <name type="scientific">Thermosulfidibacter takaii</name>
    <dbReference type="NCBI Taxonomy" id="412593"/>
    <lineage>
        <taxon>Bacteria</taxon>
        <taxon>Pseudomonadati</taxon>
        <taxon>Thermosulfidibacterota</taxon>
        <taxon>Thermosulfidibacteria</taxon>
        <taxon>Thermosulfidibacterales</taxon>
        <taxon>Thermosulfidibacteraceae</taxon>
    </lineage>
</organism>
<sequence length="347" mass="38587">MKKGFTYHAYLSTLTNQALTLLLLVLALILLGVTGYMYLERWPFIDALYMTVITLATVGFKEVYPLSNSGKVFTIVLVTSGVGVFTYGAVTFSRLLVEGELKRVFDRRRLEREMRKLRDHVIVCGFGRLGEKVSEELYRKGIPFVVVENDPNRISKLEEKGYLYIEADSSHEGVLEQAGIEDAKILIAVVGSDADNLFITLSARELNPKLHIVARVEDPQATRKLYKAGANRVISPYDVGANMLVHAALKPAVTDFIELTTRLGPVTLILEEVVIEKGSALDGVLIKESKIREDTGAIVVAVRKADTSNILRPEPHLKLEKGDLLVVLGMREDIEKLEDLARTPHSL</sequence>
<dbReference type="Gene3D" id="3.30.70.1450">
    <property type="entry name" value="Regulator of K+ conductance, C-terminal domain"/>
    <property type="match status" value="1"/>
</dbReference>
<protein>
    <submittedName>
        <fullName evidence="5">Potassium channel protein</fullName>
    </submittedName>
</protein>
<dbReference type="Pfam" id="PF02080">
    <property type="entry name" value="TrkA_C"/>
    <property type="match status" value="1"/>
</dbReference>
<comment type="caution">
    <text evidence="5">The sequence shown here is derived from an EMBL/GenBank/DDBJ whole genome shotgun (WGS) entry which is preliminary data.</text>
</comment>
<dbReference type="SUPFAM" id="SSF51735">
    <property type="entry name" value="NAD(P)-binding Rossmann-fold domains"/>
    <property type="match status" value="1"/>
</dbReference>
<keyword evidence="2" id="KW-1133">Transmembrane helix</keyword>
<dbReference type="Proteomes" id="UP000885690">
    <property type="component" value="Unassembled WGS sequence"/>
</dbReference>
<keyword evidence="2" id="KW-0472">Membrane</keyword>
<feature type="domain" description="RCK N-terminal" evidence="3">
    <location>
        <begin position="118"/>
        <end position="235"/>
    </location>
</feature>
<proteinExistence type="predicted"/>
<dbReference type="Gene3D" id="1.10.287.70">
    <property type="match status" value="1"/>
</dbReference>
<comment type="subcellular location">
    <subcellularLocation>
        <location evidence="1">Cell membrane</location>
        <topology evidence="1">Multi-pass membrane protein</topology>
    </subcellularLocation>
</comment>
<keyword evidence="2" id="KW-0812">Transmembrane</keyword>
<dbReference type="EMBL" id="DQWS01000008">
    <property type="protein sequence ID" value="HDD52476.1"/>
    <property type="molecule type" value="Genomic_DNA"/>
</dbReference>
<dbReference type="Pfam" id="PF07885">
    <property type="entry name" value="Ion_trans_2"/>
    <property type="match status" value="1"/>
</dbReference>
<evidence type="ECO:0000259" key="3">
    <source>
        <dbReference type="PROSITE" id="PS51201"/>
    </source>
</evidence>
<dbReference type="Gene3D" id="3.40.50.720">
    <property type="entry name" value="NAD(P)-binding Rossmann-like Domain"/>
    <property type="match status" value="1"/>
</dbReference>
<gene>
    <name evidence="5" type="ORF">ENF32_00185</name>
</gene>
<reference evidence="5" key="1">
    <citation type="journal article" date="2020" name="mSystems">
        <title>Genome- and Community-Level Interaction Insights into Carbon Utilization and Element Cycling Functions of Hydrothermarchaeota in Hydrothermal Sediment.</title>
        <authorList>
            <person name="Zhou Z."/>
            <person name="Liu Y."/>
            <person name="Xu W."/>
            <person name="Pan J."/>
            <person name="Luo Z.H."/>
            <person name="Li M."/>
        </authorList>
    </citation>
    <scope>NUCLEOTIDE SEQUENCE [LARGE SCALE GENOMIC DNA]</scope>
    <source>
        <strain evidence="5">HyVt-115</strain>
    </source>
</reference>
<dbReference type="InterPro" id="IPR050721">
    <property type="entry name" value="Trk_Ktr_HKT_K-transport"/>
</dbReference>
<dbReference type="PANTHER" id="PTHR43833">
    <property type="entry name" value="POTASSIUM CHANNEL PROTEIN 2-RELATED-RELATED"/>
    <property type="match status" value="1"/>
</dbReference>
<keyword evidence="5" id="KW-0813">Transport</keyword>
<dbReference type="PANTHER" id="PTHR43833:SF9">
    <property type="entry name" value="POTASSIUM CHANNEL PROTEIN YUGO-RELATED"/>
    <property type="match status" value="1"/>
</dbReference>
<feature type="transmembrane region" description="Helical" evidence="2">
    <location>
        <begin position="72"/>
        <end position="97"/>
    </location>
</feature>
<dbReference type="InterPro" id="IPR036721">
    <property type="entry name" value="RCK_C_sf"/>
</dbReference>
<dbReference type="GO" id="GO:0008324">
    <property type="term" value="F:monoatomic cation transmembrane transporter activity"/>
    <property type="evidence" value="ECO:0007669"/>
    <property type="project" value="InterPro"/>
</dbReference>
<feature type="transmembrane region" description="Helical" evidence="2">
    <location>
        <begin position="20"/>
        <end position="39"/>
    </location>
</feature>
<dbReference type="AlphaFoldDB" id="A0A7C0Y8B1"/>